<protein>
    <submittedName>
        <fullName evidence="2">PadR family transcriptional regulator</fullName>
    </submittedName>
</protein>
<dbReference type="AlphaFoldDB" id="A0A9Y2JM89"/>
<name>A0A9Y2JM89_9PSEU</name>
<keyword evidence="3" id="KW-1185">Reference proteome</keyword>
<evidence type="ECO:0000313" key="3">
    <source>
        <dbReference type="Proteomes" id="UP001239397"/>
    </source>
</evidence>
<organism evidence="2 3">
    <name type="scientific">Amycolatopsis mongoliensis</name>
    <dbReference type="NCBI Taxonomy" id="715475"/>
    <lineage>
        <taxon>Bacteria</taxon>
        <taxon>Bacillati</taxon>
        <taxon>Actinomycetota</taxon>
        <taxon>Actinomycetes</taxon>
        <taxon>Pseudonocardiales</taxon>
        <taxon>Pseudonocardiaceae</taxon>
        <taxon>Amycolatopsis</taxon>
    </lineage>
</organism>
<sequence>MSLRYAILGYLSSGPGTGYDLARQLDTGLGWFWTARHSQIYPELKKLTEGGLIRRHSAVAGENFDKFEYSITEAGLAELREWAGQAPSYPPNRDSERLQLIFSDEQPSSLRLHLEAHLEHFRQRRDRLRETLSSMQQGTHPRVQKRIDEGPPSRADLTLKLRELAYSGDIARAELEVAWAQSALDWLDEYEQDNVERLAGRQPG</sequence>
<dbReference type="Pfam" id="PF03551">
    <property type="entry name" value="PadR"/>
    <property type="match status" value="1"/>
</dbReference>
<reference evidence="2 3" key="1">
    <citation type="submission" date="2023-06" db="EMBL/GenBank/DDBJ databases">
        <authorList>
            <person name="Oyuntsetseg B."/>
            <person name="Kim S.B."/>
        </authorList>
    </citation>
    <scope>NUCLEOTIDE SEQUENCE [LARGE SCALE GENOMIC DNA]</scope>
    <source>
        <strain evidence="2 3">4-36</strain>
    </source>
</reference>
<evidence type="ECO:0000259" key="1">
    <source>
        <dbReference type="Pfam" id="PF03551"/>
    </source>
</evidence>
<feature type="domain" description="Transcription regulator PadR N-terminal" evidence="1">
    <location>
        <begin position="7"/>
        <end position="81"/>
    </location>
</feature>
<dbReference type="Proteomes" id="UP001239397">
    <property type="component" value="Chromosome"/>
</dbReference>
<dbReference type="InterPro" id="IPR036388">
    <property type="entry name" value="WH-like_DNA-bd_sf"/>
</dbReference>
<dbReference type="PANTHER" id="PTHR43252:SF2">
    <property type="entry name" value="TRANSCRIPTION REGULATOR, PADR-LIKE FAMILY"/>
    <property type="match status" value="1"/>
</dbReference>
<evidence type="ECO:0000313" key="2">
    <source>
        <dbReference type="EMBL" id="WIY01093.1"/>
    </source>
</evidence>
<dbReference type="InterPro" id="IPR005149">
    <property type="entry name" value="Tscrpt_reg_PadR_N"/>
</dbReference>
<proteinExistence type="predicted"/>
<dbReference type="KEGG" id="amog:QRX60_44860"/>
<dbReference type="Gene3D" id="1.10.10.10">
    <property type="entry name" value="Winged helix-like DNA-binding domain superfamily/Winged helix DNA-binding domain"/>
    <property type="match status" value="1"/>
</dbReference>
<dbReference type="PANTHER" id="PTHR43252">
    <property type="entry name" value="TRANSCRIPTIONAL REGULATOR YQJI"/>
    <property type="match status" value="1"/>
</dbReference>
<gene>
    <name evidence="2" type="ORF">QRX60_44860</name>
</gene>
<accession>A0A9Y2JM89</accession>
<dbReference type="SUPFAM" id="SSF46785">
    <property type="entry name" value="Winged helix' DNA-binding domain"/>
    <property type="match status" value="1"/>
</dbReference>
<dbReference type="InterPro" id="IPR036390">
    <property type="entry name" value="WH_DNA-bd_sf"/>
</dbReference>
<dbReference type="RefSeq" id="WP_285997553.1">
    <property type="nucleotide sequence ID" value="NZ_CP127295.1"/>
</dbReference>
<dbReference type="EMBL" id="CP127295">
    <property type="protein sequence ID" value="WIY01093.1"/>
    <property type="molecule type" value="Genomic_DNA"/>
</dbReference>